<feature type="compositionally biased region" description="Gly residues" evidence="1">
    <location>
        <begin position="144"/>
        <end position="154"/>
    </location>
</feature>
<proteinExistence type="predicted"/>
<feature type="signal peptide" evidence="2">
    <location>
        <begin position="1"/>
        <end position="20"/>
    </location>
</feature>
<dbReference type="AlphaFoldDB" id="A0A8S0XD44"/>
<feature type="compositionally biased region" description="Basic and acidic residues" evidence="1">
    <location>
        <begin position="155"/>
        <end position="189"/>
    </location>
</feature>
<keyword evidence="2" id="KW-0732">Signal</keyword>
<accession>A0A8S0XD44</accession>
<sequence>MVQITSVVFFTALAVSPSLAAPIFHLGMGRLLDFPRIGHAGHLNQLHRHLEAAQQAQSANGYVQEYTTPSGVHVMQYFPPTHFEVSVFGTPHDGTVQWDVPQTTTPPIHNPAPVEGTEDGEPVDGGEPVEGDEGDHHPTEGATEGHGGTEAGAEGGEHVEEHPENETEENHEQGKRKAKHEHPNPRDVEFFDELW</sequence>
<feature type="chain" id="PRO_5035827253" evidence="2">
    <location>
        <begin position="21"/>
        <end position="195"/>
    </location>
</feature>
<evidence type="ECO:0000313" key="4">
    <source>
        <dbReference type="Proteomes" id="UP000467700"/>
    </source>
</evidence>
<evidence type="ECO:0000256" key="1">
    <source>
        <dbReference type="SAM" id="MobiDB-lite"/>
    </source>
</evidence>
<keyword evidence="4" id="KW-1185">Reference proteome</keyword>
<gene>
    <name evidence="3" type="ORF">AAE3_LOCUS872</name>
</gene>
<evidence type="ECO:0000256" key="2">
    <source>
        <dbReference type="SAM" id="SignalP"/>
    </source>
</evidence>
<evidence type="ECO:0000313" key="3">
    <source>
        <dbReference type="EMBL" id="CAA7258487.1"/>
    </source>
</evidence>
<protein>
    <submittedName>
        <fullName evidence="3">Uncharacterized protein</fullName>
    </submittedName>
</protein>
<reference evidence="3 4" key="1">
    <citation type="submission" date="2020-01" db="EMBL/GenBank/DDBJ databases">
        <authorList>
            <person name="Gupta K D."/>
        </authorList>
    </citation>
    <scope>NUCLEOTIDE SEQUENCE [LARGE SCALE GENOMIC DNA]</scope>
</reference>
<dbReference type="EMBL" id="CACVBS010000002">
    <property type="protein sequence ID" value="CAA7258487.1"/>
    <property type="molecule type" value="Genomic_DNA"/>
</dbReference>
<comment type="caution">
    <text evidence="3">The sequence shown here is derived from an EMBL/GenBank/DDBJ whole genome shotgun (WGS) entry which is preliminary data.</text>
</comment>
<dbReference type="Proteomes" id="UP000467700">
    <property type="component" value="Unassembled WGS sequence"/>
</dbReference>
<feature type="region of interest" description="Disordered" evidence="1">
    <location>
        <begin position="94"/>
        <end position="195"/>
    </location>
</feature>
<dbReference type="OrthoDB" id="10391524at2759"/>
<organism evidence="3 4">
    <name type="scientific">Cyclocybe aegerita</name>
    <name type="common">Black poplar mushroom</name>
    <name type="synonym">Agrocybe aegerita</name>
    <dbReference type="NCBI Taxonomy" id="1973307"/>
    <lineage>
        <taxon>Eukaryota</taxon>
        <taxon>Fungi</taxon>
        <taxon>Dikarya</taxon>
        <taxon>Basidiomycota</taxon>
        <taxon>Agaricomycotina</taxon>
        <taxon>Agaricomycetes</taxon>
        <taxon>Agaricomycetidae</taxon>
        <taxon>Agaricales</taxon>
        <taxon>Agaricineae</taxon>
        <taxon>Bolbitiaceae</taxon>
        <taxon>Cyclocybe</taxon>
    </lineage>
</organism>
<name>A0A8S0XD44_CYCAE</name>
<feature type="compositionally biased region" description="Acidic residues" evidence="1">
    <location>
        <begin position="116"/>
        <end position="133"/>
    </location>
</feature>